<dbReference type="InterPro" id="IPR006694">
    <property type="entry name" value="Fatty_acid_hydroxylase"/>
</dbReference>
<dbReference type="PANTHER" id="PTHR21624:SF1">
    <property type="entry name" value="ALKYLGLYCEROL MONOOXYGENASE"/>
    <property type="match status" value="1"/>
</dbReference>
<feature type="transmembrane region" description="Helical" evidence="7">
    <location>
        <begin position="201"/>
        <end position="221"/>
    </location>
</feature>
<keyword evidence="5" id="KW-0443">Lipid metabolism</keyword>
<dbReference type="GO" id="GO:0006643">
    <property type="term" value="P:membrane lipid metabolic process"/>
    <property type="evidence" value="ECO:0007669"/>
    <property type="project" value="TreeGrafter"/>
</dbReference>
<proteinExistence type="predicted"/>
<evidence type="ECO:0000256" key="6">
    <source>
        <dbReference type="ARBA" id="ARBA00023136"/>
    </source>
</evidence>
<dbReference type="GO" id="GO:0016020">
    <property type="term" value="C:membrane"/>
    <property type="evidence" value="ECO:0007669"/>
    <property type="project" value="GOC"/>
</dbReference>
<dbReference type="GO" id="GO:0012505">
    <property type="term" value="C:endomembrane system"/>
    <property type="evidence" value="ECO:0007669"/>
    <property type="project" value="UniProtKB-SubCell"/>
</dbReference>
<dbReference type="RefSeq" id="WP_232594048.1">
    <property type="nucleotide sequence ID" value="NZ_JAJQVM010000016.1"/>
</dbReference>
<evidence type="ECO:0000256" key="7">
    <source>
        <dbReference type="SAM" id="Phobius"/>
    </source>
</evidence>
<evidence type="ECO:0000256" key="1">
    <source>
        <dbReference type="ARBA" id="ARBA00004127"/>
    </source>
</evidence>
<evidence type="ECO:0000256" key="2">
    <source>
        <dbReference type="ARBA" id="ARBA00022692"/>
    </source>
</evidence>
<keyword evidence="4" id="KW-0560">Oxidoreductase</keyword>
<feature type="transmembrane region" description="Helical" evidence="7">
    <location>
        <begin position="22"/>
        <end position="40"/>
    </location>
</feature>
<evidence type="ECO:0000313" key="9">
    <source>
        <dbReference type="EMBL" id="GLS28111.1"/>
    </source>
</evidence>
<evidence type="ECO:0000256" key="4">
    <source>
        <dbReference type="ARBA" id="ARBA00023002"/>
    </source>
</evidence>
<comment type="caution">
    <text evidence="9">The sequence shown here is derived from an EMBL/GenBank/DDBJ whole genome shotgun (WGS) entry which is preliminary data.</text>
</comment>
<feature type="transmembrane region" description="Helical" evidence="7">
    <location>
        <begin position="176"/>
        <end position="195"/>
    </location>
</feature>
<dbReference type="GO" id="GO:0008610">
    <property type="term" value="P:lipid biosynthetic process"/>
    <property type="evidence" value="ECO:0007669"/>
    <property type="project" value="InterPro"/>
</dbReference>
<sequence>MDIIMDLLLTPFSYFIEPSKRLFWLFLISALVMASLSVTIQSKKFDLIQQLKSLLNRRYWLNISTATDVFYVFINNTVRLLLITPLIGSHLAATIFFGSLLQTTFGDAPTLAVPAVWVGLLYACVFFILEDFSRFGVHYAMHKLPWLWRFHKVHHSATVLTPLTVHRVHPIEMSLYTLRGFFVFGVVSGVFVYLFKDNIQSWQILGVDILGFLFNVFGANLRHSHIRLSFGKLERWLISPAQHQIHHSNAPEHRDKNLGVALACWDRWFNTWAPNNTKENLTFGLVRQG</sequence>
<feature type="domain" description="Fatty acid hydroxylase" evidence="8">
    <location>
        <begin position="124"/>
        <end position="271"/>
    </location>
</feature>
<dbReference type="Pfam" id="PF04116">
    <property type="entry name" value="FA_hydroxylase"/>
    <property type="match status" value="1"/>
</dbReference>
<dbReference type="AlphaFoldDB" id="A0AA37T9E7"/>
<organism evidence="9 10">
    <name type="scientific">Marinibactrum halimedae</name>
    <dbReference type="NCBI Taxonomy" id="1444977"/>
    <lineage>
        <taxon>Bacteria</taxon>
        <taxon>Pseudomonadati</taxon>
        <taxon>Pseudomonadota</taxon>
        <taxon>Gammaproteobacteria</taxon>
        <taxon>Cellvibrionales</taxon>
        <taxon>Cellvibrionaceae</taxon>
        <taxon>Marinibactrum</taxon>
    </lineage>
</organism>
<gene>
    <name evidence="9" type="ORF">GCM10007877_38300</name>
</gene>
<accession>A0AA37T9E7</accession>
<dbReference type="GO" id="GO:0005506">
    <property type="term" value="F:iron ion binding"/>
    <property type="evidence" value="ECO:0007669"/>
    <property type="project" value="InterPro"/>
</dbReference>
<feature type="transmembrane region" description="Helical" evidence="7">
    <location>
        <begin position="80"/>
        <end position="99"/>
    </location>
</feature>
<dbReference type="GO" id="GO:0050479">
    <property type="term" value="F:glyceryl-ether monooxygenase activity"/>
    <property type="evidence" value="ECO:0007669"/>
    <property type="project" value="TreeGrafter"/>
</dbReference>
<keyword evidence="10" id="KW-1185">Reference proteome</keyword>
<keyword evidence="3 7" id="KW-1133">Transmembrane helix</keyword>
<comment type="subcellular location">
    <subcellularLocation>
        <location evidence="1">Endomembrane system</location>
        <topology evidence="1">Multi-pass membrane protein</topology>
    </subcellularLocation>
</comment>
<dbReference type="PANTHER" id="PTHR21624">
    <property type="entry name" value="STEROL DESATURASE-RELATED PROTEIN"/>
    <property type="match status" value="1"/>
</dbReference>
<dbReference type="Proteomes" id="UP001156870">
    <property type="component" value="Unassembled WGS sequence"/>
</dbReference>
<protein>
    <submittedName>
        <fullName evidence="9">Sterol desaturase</fullName>
    </submittedName>
</protein>
<keyword evidence="2 7" id="KW-0812">Transmembrane</keyword>
<name>A0AA37T9E7_9GAMM</name>
<dbReference type="InterPro" id="IPR051689">
    <property type="entry name" value="Sterol_desaturase/TMEM195"/>
</dbReference>
<dbReference type="EMBL" id="BSPD01000102">
    <property type="protein sequence ID" value="GLS28111.1"/>
    <property type="molecule type" value="Genomic_DNA"/>
</dbReference>
<evidence type="ECO:0000259" key="8">
    <source>
        <dbReference type="Pfam" id="PF04116"/>
    </source>
</evidence>
<evidence type="ECO:0000313" key="10">
    <source>
        <dbReference type="Proteomes" id="UP001156870"/>
    </source>
</evidence>
<reference evidence="9 10" key="1">
    <citation type="journal article" date="2014" name="Int. J. Syst. Evol. Microbiol.">
        <title>Complete genome sequence of Corynebacterium casei LMG S-19264T (=DSM 44701T), isolated from a smear-ripened cheese.</title>
        <authorList>
            <consortium name="US DOE Joint Genome Institute (JGI-PGF)"/>
            <person name="Walter F."/>
            <person name="Albersmeier A."/>
            <person name="Kalinowski J."/>
            <person name="Ruckert C."/>
        </authorList>
    </citation>
    <scope>NUCLEOTIDE SEQUENCE [LARGE SCALE GENOMIC DNA]</scope>
    <source>
        <strain evidence="9 10">NBRC 110095</strain>
    </source>
</reference>
<keyword evidence="6 7" id="KW-0472">Membrane</keyword>
<evidence type="ECO:0000256" key="5">
    <source>
        <dbReference type="ARBA" id="ARBA00023098"/>
    </source>
</evidence>
<evidence type="ECO:0000256" key="3">
    <source>
        <dbReference type="ARBA" id="ARBA00022989"/>
    </source>
</evidence>
<feature type="transmembrane region" description="Helical" evidence="7">
    <location>
        <begin position="111"/>
        <end position="129"/>
    </location>
</feature>